<dbReference type="Gene3D" id="3.60.15.10">
    <property type="entry name" value="Ribonuclease Z/Hydroxyacylglutathione hydrolase-like"/>
    <property type="match status" value="1"/>
</dbReference>
<dbReference type="KEGG" id="dva:DAD186_18940"/>
<proteinExistence type="predicted"/>
<dbReference type="SMART" id="SM00849">
    <property type="entry name" value="Lactamase_B"/>
    <property type="match status" value="1"/>
</dbReference>
<gene>
    <name evidence="2" type="ORF">DAD186_18940</name>
</gene>
<dbReference type="SUPFAM" id="SSF56281">
    <property type="entry name" value="Metallo-hydrolase/oxidoreductase"/>
    <property type="match status" value="1"/>
</dbReference>
<organism evidence="2 3">
    <name type="scientific">Dermabacter vaginalis</name>
    <dbReference type="NCBI Taxonomy" id="1630135"/>
    <lineage>
        <taxon>Bacteria</taxon>
        <taxon>Bacillati</taxon>
        <taxon>Actinomycetota</taxon>
        <taxon>Actinomycetes</taxon>
        <taxon>Micrococcales</taxon>
        <taxon>Dermabacteraceae</taxon>
        <taxon>Dermabacter</taxon>
    </lineage>
</organism>
<accession>A0A1B0ZK95</accession>
<protein>
    <recommendedName>
        <fullName evidence="1">Metallo-beta-lactamase domain-containing protein</fullName>
    </recommendedName>
</protein>
<reference evidence="2 3" key="1">
    <citation type="submission" date="2015-06" db="EMBL/GenBank/DDBJ databases">
        <title>Investigation of pathophysiology for high-risk pregnancy and development of treatment modality based on it.</title>
        <authorList>
            <person name="Kim B.-C."/>
            <person name="Lim S."/>
        </authorList>
    </citation>
    <scope>NUCLEOTIDE SEQUENCE [LARGE SCALE GENOMIC DNA]</scope>
    <source>
        <strain evidence="2 3">AD1-86</strain>
    </source>
</reference>
<dbReference type="InterPro" id="IPR001279">
    <property type="entry name" value="Metallo-B-lactamas"/>
</dbReference>
<dbReference type="PANTHER" id="PTHR23131:SF0">
    <property type="entry name" value="ENDORIBONUCLEASE LACTB2"/>
    <property type="match status" value="1"/>
</dbReference>
<dbReference type="EMBL" id="CP012117">
    <property type="protein sequence ID" value="ANP28444.1"/>
    <property type="molecule type" value="Genomic_DNA"/>
</dbReference>
<dbReference type="PANTHER" id="PTHR23131">
    <property type="entry name" value="ENDORIBONUCLEASE LACTB2"/>
    <property type="match status" value="1"/>
</dbReference>
<dbReference type="STRING" id="1630135.DAD186_18940"/>
<evidence type="ECO:0000313" key="2">
    <source>
        <dbReference type="EMBL" id="ANP28444.1"/>
    </source>
</evidence>
<dbReference type="AlphaFoldDB" id="A0A1B0ZK95"/>
<feature type="domain" description="Metallo-beta-lactamase" evidence="1">
    <location>
        <begin position="27"/>
        <end position="194"/>
    </location>
</feature>
<evidence type="ECO:0000313" key="3">
    <source>
        <dbReference type="Proteomes" id="UP000092596"/>
    </source>
</evidence>
<dbReference type="RefSeq" id="WP_065248433.1">
    <property type="nucleotide sequence ID" value="NZ_CP012117.1"/>
</dbReference>
<dbReference type="Proteomes" id="UP000092596">
    <property type="component" value="Chromosome"/>
</dbReference>
<sequence>MNREPDSSGVQLSWVLAPNSGPRTLDGTRTYIFTAQRTVWIVDPGPAVREHAQRVVDAVVATGARRVGGIIVTHHHEGHTGATSMVRRALSSATGITVPLWAAEPALVPGAASVPSEISLDSRIVADVIHLPGHTADSIGLLLEGGELLTGDTLLNGAPTVVGEDCTLHEYLQCLNIIRVMCMDGRISGLYPGHGEPIEAPHEALVASQEALAHRRERLEQVRKARERGVLTVRRMFEEIYGHDYAALREEGASKSDLESFREGSERNIRAALEYITGADRV</sequence>
<name>A0A1B0ZK95_9MICO</name>
<dbReference type="InterPro" id="IPR050662">
    <property type="entry name" value="Sec-metab_biosynth-thioest"/>
</dbReference>
<evidence type="ECO:0000259" key="1">
    <source>
        <dbReference type="SMART" id="SM00849"/>
    </source>
</evidence>
<dbReference type="InterPro" id="IPR036866">
    <property type="entry name" value="RibonucZ/Hydroxyglut_hydro"/>
</dbReference>